<feature type="compositionally biased region" description="Basic residues" evidence="3">
    <location>
        <begin position="222"/>
        <end position="233"/>
    </location>
</feature>
<dbReference type="SUPFAM" id="SSF46689">
    <property type="entry name" value="Homeodomain-like"/>
    <property type="match status" value="1"/>
</dbReference>
<keyword evidence="7" id="KW-1185">Reference proteome</keyword>
<dbReference type="PROSITE" id="PS50090">
    <property type="entry name" value="MYB_LIKE"/>
    <property type="match status" value="2"/>
</dbReference>
<evidence type="ECO:0000313" key="7">
    <source>
        <dbReference type="Proteomes" id="UP000041254"/>
    </source>
</evidence>
<dbReference type="GO" id="GO:0000981">
    <property type="term" value="F:DNA-binding transcription factor activity, RNA polymerase II-specific"/>
    <property type="evidence" value="ECO:0007669"/>
    <property type="project" value="TreeGrafter"/>
</dbReference>
<dbReference type="InterPro" id="IPR001005">
    <property type="entry name" value="SANT/Myb"/>
</dbReference>
<dbReference type="InParanoid" id="A0A0G4EHN5"/>
<dbReference type="AlphaFoldDB" id="A0A0G4EHN5"/>
<feature type="region of interest" description="Disordered" evidence="3">
    <location>
        <begin position="1"/>
        <end position="31"/>
    </location>
</feature>
<feature type="compositionally biased region" description="Basic and acidic residues" evidence="3">
    <location>
        <begin position="617"/>
        <end position="632"/>
    </location>
</feature>
<dbReference type="GO" id="GO:0005634">
    <property type="term" value="C:nucleus"/>
    <property type="evidence" value="ECO:0007669"/>
    <property type="project" value="TreeGrafter"/>
</dbReference>
<protein>
    <submittedName>
        <fullName evidence="6">Uncharacterized protein</fullName>
    </submittedName>
</protein>
<dbReference type="Proteomes" id="UP000041254">
    <property type="component" value="Unassembled WGS sequence"/>
</dbReference>
<feature type="compositionally biased region" description="Acidic residues" evidence="3">
    <location>
        <begin position="719"/>
        <end position="733"/>
    </location>
</feature>
<feature type="region of interest" description="Disordered" evidence="3">
    <location>
        <begin position="604"/>
        <end position="634"/>
    </location>
</feature>
<dbReference type="SMART" id="SM00717">
    <property type="entry name" value="SANT"/>
    <property type="match status" value="2"/>
</dbReference>
<gene>
    <name evidence="6" type="ORF">Vbra_7498</name>
</gene>
<organism evidence="6 7">
    <name type="scientific">Vitrella brassicaformis (strain CCMP3155)</name>
    <dbReference type="NCBI Taxonomy" id="1169540"/>
    <lineage>
        <taxon>Eukaryota</taxon>
        <taxon>Sar</taxon>
        <taxon>Alveolata</taxon>
        <taxon>Colpodellida</taxon>
        <taxon>Vitrellaceae</taxon>
        <taxon>Vitrella</taxon>
    </lineage>
</organism>
<evidence type="ECO:0000256" key="1">
    <source>
        <dbReference type="ARBA" id="ARBA00022737"/>
    </source>
</evidence>
<feature type="domain" description="HTH myb-type" evidence="5">
    <location>
        <begin position="54"/>
        <end position="105"/>
    </location>
</feature>
<feature type="compositionally biased region" description="Gly residues" evidence="3">
    <location>
        <begin position="518"/>
        <end position="541"/>
    </location>
</feature>
<dbReference type="InterPro" id="IPR017930">
    <property type="entry name" value="Myb_dom"/>
</dbReference>
<feature type="region of interest" description="Disordered" evidence="3">
    <location>
        <begin position="207"/>
        <end position="265"/>
    </location>
</feature>
<feature type="compositionally biased region" description="Low complexity" evidence="3">
    <location>
        <begin position="483"/>
        <end position="497"/>
    </location>
</feature>
<dbReference type="OrthoDB" id="2143914at2759"/>
<feature type="domain" description="Myb-like" evidence="4">
    <location>
        <begin position="54"/>
        <end position="105"/>
    </location>
</feature>
<dbReference type="PANTHER" id="PTHR45614:SF25">
    <property type="entry name" value="MYB PROTEIN"/>
    <property type="match status" value="1"/>
</dbReference>
<feature type="compositionally biased region" description="Low complexity" evidence="3">
    <location>
        <begin position="380"/>
        <end position="393"/>
    </location>
</feature>
<dbReference type="CDD" id="cd00167">
    <property type="entry name" value="SANT"/>
    <property type="match status" value="2"/>
</dbReference>
<feature type="compositionally biased region" description="Basic residues" evidence="3">
    <location>
        <begin position="694"/>
        <end position="706"/>
    </location>
</feature>
<name>A0A0G4EHN5_VITBC</name>
<dbReference type="Gene3D" id="1.10.10.60">
    <property type="entry name" value="Homeodomain-like"/>
    <property type="match status" value="2"/>
</dbReference>
<evidence type="ECO:0000259" key="4">
    <source>
        <dbReference type="PROSITE" id="PS50090"/>
    </source>
</evidence>
<proteinExistence type="predicted"/>
<dbReference type="EMBL" id="CDMY01000242">
    <property type="protein sequence ID" value="CEL96002.1"/>
    <property type="molecule type" value="Genomic_DNA"/>
</dbReference>
<dbReference type="Pfam" id="PF13921">
    <property type="entry name" value="Myb_DNA-bind_6"/>
    <property type="match status" value="1"/>
</dbReference>
<accession>A0A0G4EHN5</accession>
<feature type="domain" description="Myb-like" evidence="4">
    <location>
        <begin position="106"/>
        <end position="156"/>
    </location>
</feature>
<keyword evidence="2" id="KW-0238">DNA-binding</keyword>
<keyword evidence="1" id="KW-0677">Repeat</keyword>
<dbReference type="VEuPathDB" id="CryptoDB:Vbra_7498"/>
<reference evidence="6 7" key="1">
    <citation type="submission" date="2014-11" db="EMBL/GenBank/DDBJ databases">
        <authorList>
            <person name="Zhu J."/>
            <person name="Qi W."/>
            <person name="Song R."/>
        </authorList>
    </citation>
    <scope>NUCLEOTIDE SEQUENCE [LARGE SCALE GENOMIC DNA]</scope>
</reference>
<dbReference type="InterPro" id="IPR009057">
    <property type="entry name" value="Homeodomain-like_sf"/>
</dbReference>
<feature type="region of interest" description="Disordered" evidence="3">
    <location>
        <begin position="665"/>
        <end position="787"/>
    </location>
</feature>
<sequence length="787" mass="85557">MSTGEDQTPDSDHHHLPLHPHHHHDGLPFLPSQLSMMPDGYTDLPPIAAPSPSLRDFTRGAWTAEEDATLAGLVQTLGARKWSEIAKRMPGRIGKQCRERWHNHLNPNVKKEQWSEEEDVHLMELHARLGNKWAEISRHFDGRTDNNVKNRWNSTLKRKVASLFNDPDNPKHSRALREAWPRVKDLYEGRGCTESYFSDFVDPAKGGAERAVVPSEGQGRPPTRHRNANRKKKRSDDSDEDDASNKGEGLPSLTLPIPSVHYGGEEGGAHVAKRLQKMQGVAAHPYAQWGSMVHPPSSGSYVLSPVAQQNGTPTPQGHPSPSTYHPFAAMPPPLQHQALMALLTGHSLSADTSKGAAALPPIDPDALAQAYHMVLTGTTQQQQQQQAAPAPAAGRSGDGQTQTPQGKDETMGGAAASSSVVVKQEPVDDDVAAPAATGAGAGGAAGGEGDKKEEDNNDEDQQPNKDTHNNTSSPQQKQRKIPAATAANDQQQAQQAEQAEDHTNEEELSERAKMMRGGLRGGARGGGAGGGVGGSGAGASGDGVSYPGEAADSATAHLKQLLLAFGTQFLRSGEDTRAPYTPPHLLKSSDDDWFVQYLKERGIPPQYVAMRPPTPKKRPEAQQHKQDSSAKDIHKKLLRLLIGTASEEDTYEKGSLEDTVMTSIQELNGKVKKSTGKKKKATKKAAASTTQQRRSSKTKKGKKPHRQQQQQQQVRQKDDEEMEAYMDEGDEVDHEVAQLLLQMRNNSSRANRRGGSKDAVEVEGPEEVGSQQNKETVLVEDDRHHDE</sequence>
<evidence type="ECO:0000256" key="2">
    <source>
        <dbReference type="ARBA" id="ARBA00023125"/>
    </source>
</evidence>
<evidence type="ECO:0000313" key="6">
    <source>
        <dbReference type="EMBL" id="CEL96002.1"/>
    </source>
</evidence>
<feature type="compositionally biased region" description="Basic residues" evidence="3">
    <location>
        <begin position="670"/>
        <end position="683"/>
    </location>
</feature>
<evidence type="ECO:0000256" key="3">
    <source>
        <dbReference type="SAM" id="MobiDB-lite"/>
    </source>
</evidence>
<dbReference type="STRING" id="1169540.A0A0G4EHN5"/>
<feature type="region of interest" description="Disordered" evidence="3">
    <location>
        <begin position="377"/>
        <end position="548"/>
    </location>
</feature>
<dbReference type="FunFam" id="1.10.10.60:FF:000010">
    <property type="entry name" value="Transcriptional activator Myb isoform A"/>
    <property type="match status" value="1"/>
</dbReference>
<feature type="domain" description="HTH myb-type" evidence="5">
    <location>
        <begin position="106"/>
        <end position="160"/>
    </location>
</feature>
<dbReference type="PANTHER" id="PTHR45614">
    <property type="entry name" value="MYB PROTEIN-RELATED"/>
    <property type="match status" value="1"/>
</dbReference>
<dbReference type="InterPro" id="IPR050560">
    <property type="entry name" value="MYB_TF"/>
</dbReference>
<dbReference type="PROSITE" id="PS51294">
    <property type="entry name" value="HTH_MYB"/>
    <property type="match status" value="2"/>
</dbReference>
<dbReference type="GO" id="GO:0000978">
    <property type="term" value="F:RNA polymerase II cis-regulatory region sequence-specific DNA binding"/>
    <property type="evidence" value="ECO:0007669"/>
    <property type="project" value="TreeGrafter"/>
</dbReference>
<evidence type="ECO:0000259" key="5">
    <source>
        <dbReference type="PROSITE" id="PS51294"/>
    </source>
</evidence>